<gene>
    <name evidence="1" type="ORF">UFOVP323_6</name>
</gene>
<evidence type="ECO:0000313" key="1">
    <source>
        <dbReference type="EMBL" id="CAB4137181.1"/>
    </source>
</evidence>
<protein>
    <submittedName>
        <fullName evidence="1">Uncharacterized protein</fullName>
    </submittedName>
</protein>
<reference evidence="1" key="1">
    <citation type="submission" date="2020-04" db="EMBL/GenBank/DDBJ databases">
        <authorList>
            <person name="Chiriac C."/>
            <person name="Salcher M."/>
            <person name="Ghai R."/>
            <person name="Kavagutti S V."/>
        </authorList>
    </citation>
    <scope>NUCLEOTIDE SEQUENCE</scope>
</reference>
<name>A0A6J5LSR6_9CAUD</name>
<accession>A0A6J5LSR6</accession>
<sequence length="74" mass="8634">MSNKLRTKEETIIFQNQSHLVQKWFQDCGVCPTLFEIALATDVMVDFAMYGPSKEVQDRFTKLEAYIKSNRNTK</sequence>
<proteinExistence type="predicted"/>
<dbReference type="EMBL" id="LR796332">
    <property type="protein sequence ID" value="CAB4137181.1"/>
    <property type="molecule type" value="Genomic_DNA"/>
</dbReference>
<organism evidence="1">
    <name type="scientific">uncultured Caudovirales phage</name>
    <dbReference type="NCBI Taxonomy" id="2100421"/>
    <lineage>
        <taxon>Viruses</taxon>
        <taxon>Duplodnaviria</taxon>
        <taxon>Heunggongvirae</taxon>
        <taxon>Uroviricota</taxon>
        <taxon>Caudoviricetes</taxon>
        <taxon>Peduoviridae</taxon>
        <taxon>Maltschvirus</taxon>
        <taxon>Maltschvirus maltsch</taxon>
    </lineage>
</organism>